<keyword evidence="11 14" id="KW-0503">Monooxygenase</keyword>
<keyword evidence="10 13" id="KW-0408">Iron</keyword>
<dbReference type="GO" id="GO:0016705">
    <property type="term" value="F:oxidoreductase activity, acting on paired donors, with incorporation or reduction of molecular oxygen"/>
    <property type="evidence" value="ECO:0007669"/>
    <property type="project" value="InterPro"/>
</dbReference>
<evidence type="ECO:0000313" key="15">
    <source>
        <dbReference type="EMBL" id="JAV85287.1"/>
    </source>
</evidence>
<keyword evidence="12" id="KW-0472">Membrane</keyword>
<evidence type="ECO:0000256" key="7">
    <source>
        <dbReference type="ARBA" id="ARBA00022824"/>
    </source>
</evidence>
<dbReference type="PRINTS" id="PR00385">
    <property type="entry name" value="P450"/>
</dbReference>
<evidence type="ECO:0000256" key="6">
    <source>
        <dbReference type="ARBA" id="ARBA00022723"/>
    </source>
</evidence>
<evidence type="ECO:0000256" key="2">
    <source>
        <dbReference type="ARBA" id="ARBA00004174"/>
    </source>
</evidence>
<comment type="similarity">
    <text evidence="4 14">Belongs to the cytochrome P450 family.</text>
</comment>
<accession>A0A1Y1MPW3</accession>
<name>A0A1Y1MPW3_PHOPY</name>
<dbReference type="PANTHER" id="PTHR24292">
    <property type="entry name" value="CYTOCHROME P450"/>
    <property type="match status" value="1"/>
</dbReference>
<evidence type="ECO:0000256" key="9">
    <source>
        <dbReference type="ARBA" id="ARBA00023002"/>
    </source>
</evidence>
<dbReference type="GO" id="GO:0005789">
    <property type="term" value="C:endoplasmic reticulum membrane"/>
    <property type="evidence" value="ECO:0007669"/>
    <property type="project" value="UniProtKB-SubCell"/>
</dbReference>
<evidence type="ECO:0008006" key="18">
    <source>
        <dbReference type="Google" id="ProtNLM"/>
    </source>
</evidence>
<keyword evidence="17" id="KW-1185">Reference proteome</keyword>
<evidence type="ECO:0000256" key="3">
    <source>
        <dbReference type="ARBA" id="ARBA00004406"/>
    </source>
</evidence>
<dbReference type="FunFam" id="1.10.630.10:FF:000182">
    <property type="entry name" value="Cytochrome P450 3A4"/>
    <property type="match status" value="1"/>
</dbReference>
<feature type="binding site" description="axial binding residue" evidence="13">
    <location>
        <position position="363"/>
    </location>
    <ligand>
        <name>heme</name>
        <dbReference type="ChEBI" id="CHEBI:30413"/>
    </ligand>
    <ligandPart>
        <name>Fe</name>
        <dbReference type="ChEBI" id="CHEBI:18248"/>
    </ligandPart>
</feature>
<keyword evidence="9 14" id="KW-0560">Oxidoreductase</keyword>
<dbReference type="PROSITE" id="PS00086">
    <property type="entry name" value="CYTOCHROME_P450"/>
    <property type="match status" value="1"/>
</dbReference>
<keyword evidence="7" id="KW-0256">Endoplasmic reticulum</keyword>
<comment type="cofactor">
    <cofactor evidence="1 13">
        <name>heme</name>
        <dbReference type="ChEBI" id="CHEBI:30413"/>
    </cofactor>
</comment>
<proteinExistence type="inferred from homology"/>
<evidence type="ECO:0000256" key="12">
    <source>
        <dbReference type="ARBA" id="ARBA00023136"/>
    </source>
</evidence>
<sequence>MFVNEDVDRLWAKTLFLLRGDEWKTMRSTLSPSFTGNKMQGMFGLLKRCTDDLVQFYVDHPSAAKTVDIKDAFTRCANDGIASAAFGITCNSLENPNNEFYKMAKKATDATGFWINLAFLVVSLGQPLAKLLNLRVLSKEADKFFRNLVKETIDVREKSGIIRPDMIHLLMESRKGKLKYDATPEDNERFSTFDEKGEQLAELTDENITAQVLIFLFAGFDSTATLMTFLAYELAVNPDIQVRLKEEIDDTLRECNGSLTYEAIMNMRYMDMVILETLRKWPSIIAINRICLKPYTIDPITPGEKPIHVNKGDTLWIPVYAMHRNPNFYPEPERFNPERFSDENKSKIVPGSYFPFGSGPRLCIGNRFAMLETKLLFFSLLSKFEIIAVEKTQIDLAVENTIWAGFRLR</sequence>
<reference evidence="16" key="3">
    <citation type="submission" date="2019-08" db="EMBL/GenBank/DDBJ databases">
        <authorList>
            <consortium name="Photinus pyralis genome working group"/>
            <person name="Fallon T.R."/>
            <person name="Sander Lower S.E."/>
            <person name="Weng J.-K."/>
        </authorList>
    </citation>
    <scope>NUCLEOTIDE SEQUENCE</scope>
    <source>
        <strain evidence="16">1611_PpyrPB1</strain>
        <tissue evidence="16">Whole body</tissue>
    </source>
</reference>
<dbReference type="PANTHER" id="PTHR24292:SF54">
    <property type="entry name" value="CYP9F3-RELATED"/>
    <property type="match status" value="1"/>
</dbReference>
<evidence type="ECO:0000256" key="5">
    <source>
        <dbReference type="ARBA" id="ARBA00022617"/>
    </source>
</evidence>
<evidence type="ECO:0000313" key="17">
    <source>
        <dbReference type="Proteomes" id="UP000327044"/>
    </source>
</evidence>
<keyword evidence="6 13" id="KW-0479">Metal-binding</keyword>
<dbReference type="AlphaFoldDB" id="A0A1Y1MPW3"/>
<dbReference type="GO" id="GO:0004497">
    <property type="term" value="F:monooxygenase activity"/>
    <property type="evidence" value="ECO:0007669"/>
    <property type="project" value="UniProtKB-KW"/>
</dbReference>
<comment type="subcellular location">
    <subcellularLocation>
        <location evidence="3">Endoplasmic reticulum membrane</location>
        <topology evidence="3">Peripheral membrane protein</topology>
    </subcellularLocation>
    <subcellularLocation>
        <location evidence="2">Microsome membrane</location>
        <topology evidence="2">Peripheral membrane protein</topology>
    </subcellularLocation>
</comment>
<dbReference type="InterPro" id="IPR017972">
    <property type="entry name" value="Cyt_P450_CS"/>
</dbReference>
<dbReference type="Gene3D" id="1.10.630.10">
    <property type="entry name" value="Cytochrome P450"/>
    <property type="match status" value="1"/>
</dbReference>
<dbReference type="Proteomes" id="UP000327044">
    <property type="component" value="Unassembled WGS sequence"/>
</dbReference>
<dbReference type="GO" id="GO:0020037">
    <property type="term" value="F:heme binding"/>
    <property type="evidence" value="ECO:0007669"/>
    <property type="project" value="InterPro"/>
</dbReference>
<protein>
    <recommendedName>
        <fullName evidence="18">Cytochrome P450</fullName>
    </recommendedName>
</protein>
<dbReference type="EMBL" id="GEZM01030838">
    <property type="protein sequence ID" value="JAV85287.1"/>
    <property type="molecule type" value="Transcribed_RNA"/>
</dbReference>
<dbReference type="GO" id="GO:0005506">
    <property type="term" value="F:iron ion binding"/>
    <property type="evidence" value="ECO:0007669"/>
    <property type="project" value="InterPro"/>
</dbReference>
<dbReference type="InterPro" id="IPR001128">
    <property type="entry name" value="Cyt_P450"/>
</dbReference>
<evidence type="ECO:0000256" key="1">
    <source>
        <dbReference type="ARBA" id="ARBA00001971"/>
    </source>
</evidence>
<evidence type="ECO:0000256" key="4">
    <source>
        <dbReference type="ARBA" id="ARBA00010617"/>
    </source>
</evidence>
<evidence type="ECO:0000256" key="10">
    <source>
        <dbReference type="ARBA" id="ARBA00023004"/>
    </source>
</evidence>
<dbReference type="InParanoid" id="A0A1Y1MPW3"/>
<dbReference type="EMBL" id="VVIM01000009">
    <property type="protein sequence ID" value="KAB0794254.1"/>
    <property type="molecule type" value="Genomic_DNA"/>
</dbReference>
<dbReference type="Pfam" id="PF00067">
    <property type="entry name" value="p450"/>
    <property type="match status" value="1"/>
</dbReference>
<gene>
    <name evidence="16" type="ORF">PPYR_13874</name>
</gene>
<keyword evidence="5 13" id="KW-0349">Heme</keyword>
<evidence type="ECO:0000256" key="14">
    <source>
        <dbReference type="RuleBase" id="RU000461"/>
    </source>
</evidence>
<keyword evidence="8" id="KW-0492">Microsome</keyword>
<organism evidence="15">
    <name type="scientific">Photinus pyralis</name>
    <name type="common">Common eastern firefly</name>
    <name type="synonym">Lampyris pyralis</name>
    <dbReference type="NCBI Taxonomy" id="7054"/>
    <lineage>
        <taxon>Eukaryota</taxon>
        <taxon>Metazoa</taxon>
        <taxon>Ecdysozoa</taxon>
        <taxon>Arthropoda</taxon>
        <taxon>Hexapoda</taxon>
        <taxon>Insecta</taxon>
        <taxon>Pterygota</taxon>
        <taxon>Neoptera</taxon>
        <taxon>Endopterygota</taxon>
        <taxon>Coleoptera</taxon>
        <taxon>Polyphaga</taxon>
        <taxon>Elateriformia</taxon>
        <taxon>Elateroidea</taxon>
        <taxon>Lampyridae</taxon>
        <taxon>Lampyrinae</taxon>
        <taxon>Photinus</taxon>
    </lineage>
</organism>
<reference evidence="15" key="1">
    <citation type="journal article" date="2016" name="Sci. Rep.">
        <title>Molecular characterization of firefly nuptial gifts: a multi-omics approach sheds light on postcopulatory sexual selection.</title>
        <authorList>
            <person name="Al-Wathiqui N."/>
            <person name="Fallon T.R."/>
            <person name="South A."/>
            <person name="Weng J.K."/>
            <person name="Lewis S.M."/>
        </authorList>
    </citation>
    <scope>NUCLEOTIDE SEQUENCE</scope>
</reference>
<evidence type="ECO:0000256" key="8">
    <source>
        <dbReference type="ARBA" id="ARBA00022848"/>
    </source>
</evidence>
<evidence type="ECO:0000313" key="16">
    <source>
        <dbReference type="EMBL" id="KAB0794254.1"/>
    </source>
</evidence>
<dbReference type="PRINTS" id="PR00463">
    <property type="entry name" value="EP450I"/>
</dbReference>
<dbReference type="InterPro" id="IPR002401">
    <property type="entry name" value="Cyt_P450_E_grp-I"/>
</dbReference>
<dbReference type="InterPro" id="IPR050476">
    <property type="entry name" value="Insect_CytP450_Detox"/>
</dbReference>
<dbReference type="SUPFAM" id="SSF48264">
    <property type="entry name" value="Cytochrome P450"/>
    <property type="match status" value="1"/>
</dbReference>
<evidence type="ECO:0000256" key="13">
    <source>
        <dbReference type="PIRSR" id="PIRSR602401-1"/>
    </source>
</evidence>
<dbReference type="InterPro" id="IPR036396">
    <property type="entry name" value="Cyt_P450_sf"/>
</dbReference>
<dbReference type="CDD" id="cd11056">
    <property type="entry name" value="CYP6-like"/>
    <property type="match status" value="1"/>
</dbReference>
<evidence type="ECO:0000256" key="11">
    <source>
        <dbReference type="ARBA" id="ARBA00023033"/>
    </source>
</evidence>
<reference evidence="16 17" key="2">
    <citation type="journal article" date="2018" name="Elife">
        <title>Firefly genomes illuminate parallel origins of bioluminescence in beetles.</title>
        <authorList>
            <person name="Fallon T.R."/>
            <person name="Lower S.E."/>
            <person name="Chang C.H."/>
            <person name="Bessho-Uehara M."/>
            <person name="Martin G.J."/>
            <person name="Bewick A.J."/>
            <person name="Behringer M."/>
            <person name="Debat H.J."/>
            <person name="Wong I."/>
            <person name="Day J.C."/>
            <person name="Suvorov A."/>
            <person name="Silva C.J."/>
            <person name="Stanger-Hall K.F."/>
            <person name="Hall D.W."/>
            <person name="Schmitz R.J."/>
            <person name="Nelson D.R."/>
            <person name="Lewis S.M."/>
            <person name="Shigenobu S."/>
            <person name="Bybee S.M."/>
            <person name="Larracuente A.M."/>
            <person name="Oba Y."/>
            <person name="Weng J.K."/>
        </authorList>
    </citation>
    <scope>NUCLEOTIDE SEQUENCE [LARGE SCALE GENOMIC DNA]</scope>
    <source>
        <strain evidence="16">1611_PpyrPB1</strain>
        <tissue evidence="16">Whole body</tissue>
    </source>
</reference>